<evidence type="ECO:0000256" key="5">
    <source>
        <dbReference type="ARBA" id="ARBA00022837"/>
    </source>
</evidence>
<dbReference type="InterPro" id="IPR017853">
    <property type="entry name" value="GH"/>
</dbReference>
<feature type="domain" description="Glycosyl hydrolase family 13 catalytic" evidence="8">
    <location>
        <begin position="31"/>
        <end position="429"/>
    </location>
</feature>
<dbReference type="EC" id="5.4.99.16" evidence="3"/>
<dbReference type="PANTHER" id="PTHR10357:SF219">
    <property type="entry name" value="MALTOSE ALPHA-D-GLUCOSYLTRANSFERASE"/>
    <property type="match status" value="1"/>
</dbReference>
<keyword evidence="6 9" id="KW-0413">Isomerase</keyword>
<evidence type="ECO:0000256" key="6">
    <source>
        <dbReference type="ARBA" id="ARBA00023235"/>
    </source>
</evidence>
<dbReference type="InterPro" id="IPR006047">
    <property type="entry name" value="GH13_cat_dom"/>
</dbReference>
<organism evidence="9">
    <name type="scientific">uncultured Thermomicrobiales bacterium</name>
    <dbReference type="NCBI Taxonomy" id="1645740"/>
    <lineage>
        <taxon>Bacteria</taxon>
        <taxon>Pseudomonadati</taxon>
        <taxon>Thermomicrobiota</taxon>
        <taxon>Thermomicrobia</taxon>
        <taxon>Thermomicrobiales</taxon>
        <taxon>environmental samples</taxon>
    </lineage>
</organism>
<protein>
    <recommendedName>
        <fullName evidence="3">maltose alpha-D-glucosyltransferase</fullName>
        <ecNumber evidence="3">5.4.99.16</ecNumber>
    </recommendedName>
    <alternativeName>
        <fullName evidence="7">Maltose alpha-D-glucosyltransferase</fullName>
    </alternativeName>
</protein>
<evidence type="ECO:0000256" key="3">
    <source>
        <dbReference type="ARBA" id="ARBA00012619"/>
    </source>
</evidence>
<dbReference type="Gene3D" id="2.60.40.1180">
    <property type="entry name" value="Golgi alpha-mannosidase II"/>
    <property type="match status" value="1"/>
</dbReference>
<dbReference type="NCBIfam" id="TIGR02456">
    <property type="entry name" value="treS_nterm"/>
    <property type="match status" value="1"/>
</dbReference>
<dbReference type="Pfam" id="PF00128">
    <property type="entry name" value="Alpha-amylase"/>
    <property type="match status" value="2"/>
</dbReference>
<evidence type="ECO:0000256" key="4">
    <source>
        <dbReference type="ARBA" id="ARBA00022723"/>
    </source>
</evidence>
<dbReference type="SUPFAM" id="SSF51011">
    <property type="entry name" value="Glycosyl hydrolase domain"/>
    <property type="match status" value="1"/>
</dbReference>
<keyword evidence="4" id="KW-0479">Metal-binding</keyword>
<dbReference type="InterPro" id="IPR013780">
    <property type="entry name" value="Glyco_hydro_b"/>
</dbReference>
<dbReference type="GO" id="GO:0005975">
    <property type="term" value="P:carbohydrate metabolic process"/>
    <property type="evidence" value="ECO:0007669"/>
    <property type="project" value="InterPro"/>
</dbReference>
<dbReference type="InterPro" id="IPR045857">
    <property type="entry name" value="O16G_dom_2"/>
</dbReference>
<evidence type="ECO:0000256" key="2">
    <source>
        <dbReference type="ARBA" id="ARBA00005496"/>
    </source>
</evidence>
<evidence type="ECO:0000256" key="7">
    <source>
        <dbReference type="ARBA" id="ARBA00031378"/>
    </source>
</evidence>
<dbReference type="GO" id="GO:0046872">
    <property type="term" value="F:metal ion binding"/>
    <property type="evidence" value="ECO:0007669"/>
    <property type="project" value="UniProtKB-KW"/>
</dbReference>
<dbReference type="SUPFAM" id="SSF51445">
    <property type="entry name" value="(Trans)glycosidases"/>
    <property type="match status" value="1"/>
</dbReference>
<evidence type="ECO:0000313" key="9">
    <source>
        <dbReference type="EMBL" id="CAA9574473.1"/>
    </source>
</evidence>
<proteinExistence type="inferred from homology"/>
<accession>A0A6J4VI81</accession>
<comment type="catalytic activity">
    <reaction evidence="1">
        <text>D-maltose = alpha,alpha-trehalose</text>
        <dbReference type="Rhea" id="RHEA:15145"/>
        <dbReference type="ChEBI" id="CHEBI:16551"/>
        <dbReference type="ChEBI" id="CHEBI:17306"/>
        <dbReference type="EC" id="5.4.99.16"/>
    </reaction>
</comment>
<dbReference type="SMART" id="SM00642">
    <property type="entry name" value="Aamy"/>
    <property type="match status" value="1"/>
</dbReference>
<sequence>MVGTTSVVVAEPTTETPEIIHDWYKDAIIYEVSLRSYFDASNDGNGDFLGLMSKLDYIQSLGVNCIWLLPFYVSPLRDGGYDIADFREIHPDYGTLGDFKAFLDEAHRRGLRVVTELVINHTSDQHFWFQEGRKDPQSPYRDYYVWSDTDQRYQDARIIFTDTEPSNWTWDNVAGAYYWHRFFSHQPDLNFDNPKVVEEVMALLDFWLEMGVDGLRLDAIPYLFEREGTNCENLPETHTVLKQLRAHVDANFAGRMLLAEANQWPDDVRPYFGDGDECHMAFHFPVMPRIFMAIRQEERKPIVEILRQTPDLPENCQWCLFLRNHDELTLEMVTDEERDYLYYEYAQDPRMRLNLGIRRRLAPLIDNSRRRTETLHALLFSLPGTPVIYYGDEIGMGDNIYLGDRDGVRTPMQWSADRNAGFSRADPQRLYLPPIRDAVYGYEAVNVEAQERTPTSLLAWIKRLIKVRQDYGVFGRGSINFVHPENRHILAFTREYQGRTIFCAYNLSRFCQPAELDMSQYQGYQPVEVFGRIPFPHIGELPYLLTFGPHAFYWFELRPGEGQ</sequence>
<keyword evidence="5" id="KW-0106">Calcium</keyword>
<dbReference type="EMBL" id="CADCWN010000179">
    <property type="protein sequence ID" value="CAA9574473.1"/>
    <property type="molecule type" value="Genomic_DNA"/>
</dbReference>
<dbReference type="Gene3D" id="3.90.400.10">
    <property type="entry name" value="Oligo-1,6-glucosidase, Domain 2"/>
    <property type="match status" value="1"/>
</dbReference>
<dbReference type="FunFam" id="3.20.20.80:FF:000055">
    <property type="entry name" value="Trehalose synthase"/>
    <property type="match status" value="1"/>
</dbReference>
<evidence type="ECO:0000259" key="8">
    <source>
        <dbReference type="SMART" id="SM00642"/>
    </source>
</evidence>
<name>A0A6J4VI81_9BACT</name>
<reference evidence="9" key="1">
    <citation type="submission" date="2020-02" db="EMBL/GenBank/DDBJ databases">
        <authorList>
            <person name="Meier V. D."/>
        </authorList>
    </citation>
    <scope>NUCLEOTIDE SEQUENCE</scope>
    <source>
        <strain evidence="9">AVDCRST_MAG18</strain>
    </source>
</reference>
<comment type="similarity">
    <text evidence="2">Belongs to the glycosyl hydrolase 13 family. TreS subfamily.</text>
</comment>
<dbReference type="InterPro" id="IPR032091">
    <property type="entry name" value="Malt_amylase-like_C"/>
</dbReference>
<dbReference type="PANTHER" id="PTHR10357">
    <property type="entry name" value="ALPHA-AMYLASE FAMILY MEMBER"/>
    <property type="match status" value="1"/>
</dbReference>
<evidence type="ECO:0000256" key="1">
    <source>
        <dbReference type="ARBA" id="ARBA00001595"/>
    </source>
</evidence>
<dbReference type="Gene3D" id="3.20.20.80">
    <property type="entry name" value="Glycosidases"/>
    <property type="match status" value="1"/>
</dbReference>
<dbReference type="InterPro" id="IPR012810">
    <property type="entry name" value="TreS/a-amylase_N"/>
</dbReference>
<dbReference type="AlphaFoldDB" id="A0A6J4VI81"/>
<gene>
    <name evidence="9" type="ORF">AVDCRST_MAG18-2382</name>
</gene>
<dbReference type="CDD" id="cd11334">
    <property type="entry name" value="AmyAc_TreS"/>
    <property type="match status" value="1"/>
</dbReference>
<dbReference type="GO" id="GO:0047471">
    <property type="term" value="F:maltose alpha-D-glucosyltransferase activity"/>
    <property type="evidence" value="ECO:0007669"/>
    <property type="project" value="UniProtKB-EC"/>
</dbReference>
<dbReference type="Pfam" id="PF16657">
    <property type="entry name" value="Malt_amylase_C"/>
    <property type="match status" value="1"/>
</dbReference>